<name>A0A1M6P9X6_MEGEL</name>
<dbReference type="InterPro" id="IPR000629">
    <property type="entry name" value="RNA-helicase_DEAD-box_CS"/>
</dbReference>
<dbReference type="PROSITE" id="PS51192">
    <property type="entry name" value="HELICASE_ATP_BIND_1"/>
    <property type="match status" value="1"/>
</dbReference>
<reference evidence="16 18" key="1">
    <citation type="journal article" date="2018" name="Genome Announc.">
        <title>Complete genomes of two Megasphaera elsdenii strains, NCIMB 702410 and ATCC 25940.</title>
        <authorList>
            <person name="Hatmaker E.A."/>
            <person name="O'Dell K."/>
            <person name="Riley L.A."/>
            <person name="Klingeman D.M."/>
            <person name="Guss A.M."/>
        </authorList>
    </citation>
    <scope>NUCLEOTIDE SEQUENCE [LARGE SCALE GENOMIC DNA]</scope>
    <source>
        <strain evidence="16 18">NCIMB702410</strain>
    </source>
</reference>
<dbReference type="PROSITE" id="PS51194">
    <property type="entry name" value="HELICASE_CTER"/>
    <property type="match status" value="1"/>
</dbReference>
<keyword evidence="2" id="KW-0963">Cytoplasm</keyword>
<dbReference type="GO" id="GO:0005829">
    <property type="term" value="C:cytosol"/>
    <property type="evidence" value="ECO:0007669"/>
    <property type="project" value="TreeGrafter"/>
</dbReference>
<evidence type="ECO:0000259" key="15">
    <source>
        <dbReference type="PROSITE" id="PS51195"/>
    </source>
</evidence>
<accession>A0A1M6P9X6</accession>
<keyword evidence="6 11" id="KW-0067">ATP-binding</keyword>
<evidence type="ECO:0000259" key="14">
    <source>
        <dbReference type="PROSITE" id="PS51194"/>
    </source>
</evidence>
<protein>
    <recommendedName>
        <fullName evidence="9">ATP-dependent RNA helicase CshA</fullName>
        <ecNumber evidence="1">3.6.4.13</ecNumber>
    </recommendedName>
</protein>
<proteinExistence type="inferred from homology"/>
<dbReference type="GO" id="GO:0003723">
    <property type="term" value="F:RNA binding"/>
    <property type="evidence" value="ECO:0007669"/>
    <property type="project" value="UniProtKB-ARBA"/>
</dbReference>
<dbReference type="AlphaFoldDB" id="A0A1M6P9X6"/>
<feature type="domain" description="DEAD-box RNA helicase Q" evidence="15">
    <location>
        <begin position="3"/>
        <end position="31"/>
    </location>
</feature>
<dbReference type="InterPro" id="IPR011545">
    <property type="entry name" value="DEAD/DEAH_box_helicase_dom"/>
</dbReference>
<evidence type="ECO:0000256" key="10">
    <source>
        <dbReference type="PROSITE-ProRule" id="PRU00552"/>
    </source>
</evidence>
<dbReference type="SMART" id="SM00487">
    <property type="entry name" value="DEXDc"/>
    <property type="match status" value="1"/>
</dbReference>
<evidence type="ECO:0000256" key="7">
    <source>
        <dbReference type="ARBA" id="ARBA00038437"/>
    </source>
</evidence>
<dbReference type="Pfam" id="PF00270">
    <property type="entry name" value="DEAD"/>
    <property type="match status" value="1"/>
</dbReference>
<evidence type="ECO:0000313" key="18">
    <source>
        <dbReference type="Proteomes" id="UP000238358"/>
    </source>
</evidence>
<dbReference type="InterPro" id="IPR050079">
    <property type="entry name" value="DEAD_box_RNA_helicase"/>
</dbReference>
<evidence type="ECO:0000256" key="12">
    <source>
        <dbReference type="SAM" id="MobiDB-lite"/>
    </source>
</evidence>
<dbReference type="CDD" id="cd00268">
    <property type="entry name" value="DEADc"/>
    <property type="match status" value="1"/>
</dbReference>
<dbReference type="Proteomes" id="UP000238358">
    <property type="component" value="Chromosome"/>
</dbReference>
<dbReference type="GO" id="GO:0005524">
    <property type="term" value="F:ATP binding"/>
    <property type="evidence" value="ECO:0007669"/>
    <property type="project" value="UniProtKB-KW"/>
</dbReference>
<dbReference type="PANTHER" id="PTHR47959">
    <property type="entry name" value="ATP-DEPENDENT RNA HELICASE RHLE-RELATED"/>
    <property type="match status" value="1"/>
</dbReference>
<feature type="domain" description="Helicase C-terminal" evidence="14">
    <location>
        <begin position="217"/>
        <end position="379"/>
    </location>
</feature>
<dbReference type="InterPro" id="IPR014001">
    <property type="entry name" value="Helicase_ATP-bd"/>
</dbReference>
<dbReference type="EMBL" id="CP027569">
    <property type="protein sequence ID" value="AVO28299.1"/>
    <property type="molecule type" value="Genomic_DNA"/>
</dbReference>
<feature type="compositionally biased region" description="Basic and acidic residues" evidence="12">
    <location>
        <begin position="450"/>
        <end position="483"/>
    </location>
</feature>
<dbReference type="EC" id="3.6.4.13" evidence="1"/>
<keyword evidence="5 11" id="KW-0347">Helicase</keyword>
<keyword evidence="3 11" id="KW-0547">Nucleotide-binding</keyword>
<evidence type="ECO:0000256" key="3">
    <source>
        <dbReference type="ARBA" id="ARBA00022741"/>
    </source>
</evidence>
<evidence type="ECO:0000256" key="6">
    <source>
        <dbReference type="ARBA" id="ARBA00022840"/>
    </source>
</evidence>
<dbReference type="RefSeq" id="WP_027895077.1">
    <property type="nucleotide sequence ID" value="NZ_AP031433.1"/>
</dbReference>
<dbReference type="EMBL" id="JABBJH010000012">
    <property type="protein sequence ID" value="NMK39471.1"/>
    <property type="molecule type" value="Genomic_DNA"/>
</dbReference>
<reference evidence="17 19" key="2">
    <citation type="submission" date="2020-04" db="EMBL/GenBank/DDBJ databases">
        <authorList>
            <person name="Hitch T.C.A."/>
            <person name="Wylensek D."/>
            <person name="Clavel T."/>
        </authorList>
    </citation>
    <scope>NUCLEOTIDE SEQUENCE [LARGE SCALE GENOMIC DNA]</scope>
    <source>
        <strain evidence="17 19">WCA-386-APC-2A</strain>
    </source>
</reference>
<evidence type="ECO:0000313" key="16">
    <source>
        <dbReference type="EMBL" id="AVO28299.1"/>
    </source>
</evidence>
<comment type="similarity">
    <text evidence="7 11">Belongs to the DEAD box helicase family.</text>
</comment>
<dbReference type="PROSITE" id="PS51195">
    <property type="entry name" value="Q_MOTIF"/>
    <property type="match status" value="1"/>
</dbReference>
<comment type="catalytic activity">
    <reaction evidence="8">
        <text>ATP + H2O = ADP + phosphate + H(+)</text>
        <dbReference type="Rhea" id="RHEA:13065"/>
        <dbReference type="ChEBI" id="CHEBI:15377"/>
        <dbReference type="ChEBI" id="CHEBI:15378"/>
        <dbReference type="ChEBI" id="CHEBI:30616"/>
        <dbReference type="ChEBI" id="CHEBI:43474"/>
        <dbReference type="ChEBI" id="CHEBI:456216"/>
        <dbReference type="EC" id="3.6.4.13"/>
    </reaction>
</comment>
<feature type="short sequence motif" description="Q motif" evidence="10">
    <location>
        <begin position="3"/>
        <end position="31"/>
    </location>
</feature>
<dbReference type="Gene3D" id="3.40.50.300">
    <property type="entry name" value="P-loop containing nucleotide triphosphate hydrolases"/>
    <property type="match status" value="2"/>
</dbReference>
<dbReference type="SMART" id="SM00490">
    <property type="entry name" value="HELICc"/>
    <property type="match status" value="1"/>
</dbReference>
<evidence type="ECO:0000256" key="1">
    <source>
        <dbReference type="ARBA" id="ARBA00012552"/>
    </source>
</evidence>
<keyword evidence="4 11" id="KW-0378">Hydrolase</keyword>
<evidence type="ECO:0000313" key="19">
    <source>
        <dbReference type="Proteomes" id="UP000536773"/>
    </source>
</evidence>
<evidence type="ECO:0000256" key="9">
    <source>
        <dbReference type="ARBA" id="ARBA00067932"/>
    </source>
</evidence>
<dbReference type="InterPro" id="IPR014014">
    <property type="entry name" value="RNA_helicase_DEAD_Q_motif"/>
</dbReference>
<dbReference type="CDD" id="cd18787">
    <property type="entry name" value="SF2_C_DEAD"/>
    <property type="match status" value="1"/>
</dbReference>
<dbReference type="PANTHER" id="PTHR47959:SF13">
    <property type="entry name" value="ATP-DEPENDENT RNA HELICASE RHLE"/>
    <property type="match status" value="1"/>
</dbReference>
<evidence type="ECO:0000256" key="5">
    <source>
        <dbReference type="ARBA" id="ARBA00022806"/>
    </source>
</evidence>
<dbReference type="InterPro" id="IPR027417">
    <property type="entry name" value="P-loop_NTPase"/>
</dbReference>
<gene>
    <name evidence="16" type="ORF">C6Y28_12090</name>
    <name evidence="17" type="ORF">HG933_08845</name>
</gene>
<evidence type="ECO:0000256" key="11">
    <source>
        <dbReference type="RuleBase" id="RU000492"/>
    </source>
</evidence>
<dbReference type="FunFam" id="3.40.50.300:FF:000108">
    <property type="entry name" value="ATP-dependent RNA helicase RhlE"/>
    <property type="match status" value="1"/>
</dbReference>
<evidence type="ECO:0000313" key="17">
    <source>
        <dbReference type="EMBL" id="NMK39471.1"/>
    </source>
</evidence>
<sequence>MLEQFQNLNISEVIIRALNEMGFEEPTPIQAESIPVAMSGSDMIGQAQTGTGKTAAYGIPVLEKILKAEPSKDIQTVVLSPTRELAMQVAEELNHLAQFTNIQALPIYGGQDMERQLRRLRKCPQIIVATPGRLIDHMKRGTIDLSHITTIVLDEADEMLDMGFIDDINIIMAATPNTRQTLLFSATMPKPIQQLAETFLHDPLIIRMKAKEVTMDLIEQSYIEVPDRQKFDILCRLLDLQEPDLAIIFVRTKRRVDEVSEALKKRGYSAEGIHGDLTQAKRDTVIRQFREKTIDILVATDVAARGLDISGVTHVFNYDLPQDPESYVHRVGRTGRAGQSGEATTFVIPREMEHLRTIERLIKRRITRRKAPTFSEALEGAQQAAIRSLITTTEEGNFGTYKENAEELLSNYDSAALVAAAIKLLTKEPDTTPVKITEEAPLRVHRSRNNRGDRNNRRYNRNDRRGDRRNRKDDGEGNSEHRGERRRHFAPKSRDNNRNNSRNNQRRENKQHKEPNRSVFKPYFKD</sequence>
<dbReference type="GO" id="GO:0003724">
    <property type="term" value="F:RNA helicase activity"/>
    <property type="evidence" value="ECO:0007669"/>
    <property type="project" value="UniProtKB-EC"/>
</dbReference>
<feature type="domain" description="Helicase ATP-binding" evidence="13">
    <location>
        <begin position="34"/>
        <end position="206"/>
    </location>
</feature>
<evidence type="ECO:0000256" key="4">
    <source>
        <dbReference type="ARBA" id="ARBA00022801"/>
    </source>
</evidence>
<feature type="compositionally biased region" description="Basic and acidic residues" evidence="12">
    <location>
        <begin position="505"/>
        <end position="516"/>
    </location>
</feature>
<dbReference type="InterPro" id="IPR001650">
    <property type="entry name" value="Helicase_C-like"/>
</dbReference>
<dbReference type="Pfam" id="PF00271">
    <property type="entry name" value="Helicase_C"/>
    <property type="match status" value="1"/>
</dbReference>
<organism evidence="17 19">
    <name type="scientific">Megasphaera elsdenii</name>
    <dbReference type="NCBI Taxonomy" id="907"/>
    <lineage>
        <taxon>Bacteria</taxon>
        <taxon>Bacillati</taxon>
        <taxon>Bacillota</taxon>
        <taxon>Negativicutes</taxon>
        <taxon>Veillonellales</taxon>
        <taxon>Veillonellaceae</taxon>
        <taxon>Megasphaera</taxon>
    </lineage>
</organism>
<dbReference type="OrthoDB" id="9805696at2"/>
<dbReference type="Proteomes" id="UP000536773">
    <property type="component" value="Unassembled WGS sequence"/>
</dbReference>
<evidence type="ECO:0000259" key="13">
    <source>
        <dbReference type="PROSITE" id="PS51192"/>
    </source>
</evidence>
<dbReference type="InterPro" id="IPR044742">
    <property type="entry name" value="DEAD/DEAH_RhlB"/>
</dbReference>
<evidence type="ECO:0000256" key="2">
    <source>
        <dbReference type="ARBA" id="ARBA00022490"/>
    </source>
</evidence>
<evidence type="ECO:0000256" key="8">
    <source>
        <dbReference type="ARBA" id="ARBA00047984"/>
    </source>
</evidence>
<dbReference type="PROSITE" id="PS00039">
    <property type="entry name" value="DEAD_ATP_HELICASE"/>
    <property type="match status" value="1"/>
</dbReference>
<feature type="region of interest" description="Disordered" evidence="12">
    <location>
        <begin position="435"/>
        <end position="526"/>
    </location>
</feature>
<dbReference type="SUPFAM" id="SSF52540">
    <property type="entry name" value="P-loop containing nucleoside triphosphate hydrolases"/>
    <property type="match status" value="1"/>
</dbReference>
<dbReference type="GO" id="GO:0016787">
    <property type="term" value="F:hydrolase activity"/>
    <property type="evidence" value="ECO:0007669"/>
    <property type="project" value="UniProtKB-KW"/>
</dbReference>